<dbReference type="InterPro" id="IPR006626">
    <property type="entry name" value="PbH1"/>
</dbReference>
<dbReference type="InterPro" id="IPR012334">
    <property type="entry name" value="Pectin_lyas_fold"/>
</dbReference>
<dbReference type="InterPro" id="IPR013320">
    <property type="entry name" value="ConA-like_dom_sf"/>
</dbReference>
<dbReference type="Gene3D" id="2.160.20.10">
    <property type="entry name" value="Single-stranded right-handed beta-helix, Pectin lyase-like"/>
    <property type="match status" value="1"/>
</dbReference>
<organism evidence="2">
    <name type="scientific">Sphingomonas elodea</name>
    <dbReference type="NCBI Taxonomy" id="179878"/>
    <lineage>
        <taxon>Bacteria</taxon>
        <taxon>Pseudomonadati</taxon>
        <taxon>Pseudomonadota</taxon>
        <taxon>Alphaproteobacteria</taxon>
        <taxon>Sphingomonadales</taxon>
        <taxon>Sphingomonadaceae</taxon>
        <taxon>Sphingomonas</taxon>
    </lineage>
</organism>
<proteinExistence type="predicted"/>
<dbReference type="SMART" id="SM00710">
    <property type="entry name" value="PbH1"/>
    <property type="match status" value="6"/>
</dbReference>
<protein>
    <submittedName>
        <fullName evidence="2">Putative cell surface protein</fullName>
    </submittedName>
</protein>
<feature type="domain" description="Right handed beta helix" evidence="1">
    <location>
        <begin position="93"/>
        <end position="271"/>
    </location>
</feature>
<dbReference type="SMR" id="Q7X2P4"/>
<evidence type="ECO:0000313" key="2">
    <source>
        <dbReference type="EMBL" id="AAP46173.1"/>
    </source>
</evidence>
<dbReference type="InterPro" id="IPR039448">
    <property type="entry name" value="Beta_helix"/>
</dbReference>
<gene>
    <name evidence="2" type="primary">gelR</name>
</gene>
<accession>Q7X2P4</accession>
<dbReference type="Pfam" id="PF13229">
    <property type="entry name" value="Beta_helix"/>
    <property type="match status" value="1"/>
</dbReference>
<evidence type="ECO:0000259" key="1">
    <source>
        <dbReference type="Pfam" id="PF13229"/>
    </source>
</evidence>
<dbReference type="Gene3D" id="2.60.120.200">
    <property type="match status" value="1"/>
</dbReference>
<sequence>MPAITVKNQAELDAAIKTAKGGDTILLAPGTYSSVTMTNIKPATVLTIQSLDTKNPAVVQSLWISSSNNITFKDLDVKRDYRPANDWETASRILNSNNITVDNVRFSGGSGDPALSTGVGLSIRSGTNIKFLNSSVDHFGLGLSVQDINKMTVQGSTFRDNRRDHTNFSEMTQVLIDRNNFVGLYPQDGEHPDAIQFMTAGRAKANTGITISNNVIMQGDGLGTQGVFLGEETGNLPYKDVTINNNLIYLSGLYHGINVVNGSNVNITNNSTLSVADERSTWIRVENVTSGSIVNNVADEIIAANSAGVTLSKNVSLVKDSVALRKIPDLHLGAAARVAGLVLPGVGYNPGTSSSGTASTLQPPKLLLDLNFASTGAIDSSIWSSDETVSPLAAGAVSDGMVRVQTGSGVELGRDTSRQLFSLSAFTLNFNLKRDAPNAAVGQIMGVFKSWAINLGANGELTFTMTNAAGKTSTLTTKGAKITDANLHRIALTYDSARGTAAIYVDGVVRGTAAMSGSTRAQEFWGVYLGGQFTNAFSGSLGDIEVRDAALSAAQIVALNANSSVTATGVQAADAVRATVVNGAASTAAALMSGTTVDGATTSLPTLTLLGGSVGAGSVQSPLASAIAKAVNAQTTGSLSKPTSFLSGSWMQMLDAFHA</sequence>
<dbReference type="AlphaFoldDB" id="Q7X2P4"/>
<dbReference type="InterPro" id="IPR011050">
    <property type="entry name" value="Pectin_lyase_fold/virulence"/>
</dbReference>
<dbReference type="SUPFAM" id="SSF49899">
    <property type="entry name" value="Concanavalin A-like lectins/glucanases"/>
    <property type="match status" value="1"/>
</dbReference>
<reference evidence="2" key="1">
    <citation type="journal article" date="2004" name="J. Ind. Microbiol. Biotechnol.">
        <title>Organization of genes required for gellan polysaccharide biosynthesis in Sphingomonas elodea ATCC 31461.</title>
        <authorList>
            <person name="Harding N.E."/>
            <person name="Patel Y.N."/>
            <person name="Coleman R.J."/>
        </authorList>
    </citation>
    <scope>NUCLEOTIDE SEQUENCE</scope>
    <source>
        <strain evidence="2">ATCC31461</strain>
    </source>
</reference>
<name>Q7X2P4_SPHEL</name>
<dbReference type="SUPFAM" id="SSF51126">
    <property type="entry name" value="Pectin lyase-like"/>
    <property type="match status" value="1"/>
</dbReference>
<dbReference type="Pfam" id="PF13385">
    <property type="entry name" value="Laminin_G_3"/>
    <property type="match status" value="1"/>
</dbReference>
<dbReference type="EMBL" id="AY220099">
    <property type="protein sequence ID" value="AAP46173.1"/>
    <property type="molecule type" value="Genomic_DNA"/>
</dbReference>